<keyword evidence="11 13" id="KW-0275">Fatty acid biosynthesis</keyword>
<dbReference type="InterPro" id="IPR041010">
    <property type="entry name" value="Znf-ACC"/>
</dbReference>
<dbReference type="HAMAP" id="MF_01395">
    <property type="entry name" value="AcetylCoA_CT_beta"/>
    <property type="match status" value="1"/>
</dbReference>
<comment type="subunit">
    <text evidence="13">Acetyl-CoA carboxylase is a heterohexamer composed of biotin carboxyl carrier protein (AccB), biotin carboxylase (AccC) and two subunits each of ACCase subunit alpha (AccA) and ACCase subunit beta (AccD).</text>
</comment>
<keyword evidence="13" id="KW-0963">Cytoplasm</keyword>
<keyword evidence="5 13" id="KW-0547">Nucleotide-binding</keyword>
<dbReference type="Pfam" id="PF17848">
    <property type="entry name" value="Zn_ribbon_ACC"/>
    <property type="match status" value="1"/>
</dbReference>
<sequence length="282" mass="31152">MLFRRKKKEIQAEKKDLPDGLWLKCKNCGEMLYKTQLEKNLWVCPKCGYHMRITSRDYMSILLDDGKFEEEIAPGLRSGDPLEFPSYKEKLETYRKKTGLDDAALAGVGYLDGKKIVLFLTDFNFMGGSMGSAVGEKFYRAAQKAIELRVPLVALTASGGGARMHEGIISLMQMVKTSLACAELDEARIPYINVLTDPTMAGVMASFASLGDVIIAEPGALLGFTGPRVIKQTIGEELPPGFQRSEFLLEHGMVDGVVHRKDLKTTLSKILDVLRVPENGKG</sequence>
<feature type="domain" description="CoA carboxyltransferase N-terminal" evidence="14">
    <location>
        <begin position="21"/>
        <end position="282"/>
    </location>
</feature>
<dbReference type="PANTHER" id="PTHR42995:SF5">
    <property type="entry name" value="ACETYL-COENZYME A CARBOXYLASE CARBOXYL TRANSFERASE SUBUNIT BETA, CHLOROPLASTIC"/>
    <property type="match status" value="1"/>
</dbReference>
<accession>A0A7C0XBP6</accession>
<evidence type="ECO:0000313" key="15">
    <source>
        <dbReference type="EMBL" id="HDM90744.1"/>
    </source>
</evidence>
<evidence type="ECO:0000256" key="1">
    <source>
        <dbReference type="ARBA" id="ARBA00004496"/>
    </source>
</evidence>
<dbReference type="Pfam" id="PF01039">
    <property type="entry name" value="Carboxyl_trans"/>
    <property type="match status" value="1"/>
</dbReference>
<feature type="binding site" evidence="13">
    <location>
        <position position="28"/>
    </location>
    <ligand>
        <name>Zn(2+)</name>
        <dbReference type="ChEBI" id="CHEBI:29105"/>
    </ligand>
</feature>
<feature type="binding site" evidence="13">
    <location>
        <position position="44"/>
    </location>
    <ligand>
        <name>Zn(2+)</name>
        <dbReference type="ChEBI" id="CHEBI:29105"/>
    </ligand>
</feature>
<dbReference type="GO" id="GO:2001295">
    <property type="term" value="P:malonyl-CoA biosynthetic process"/>
    <property type="evidence" value="ECO:0007669"/>
    <property type="project" value="UniProtKB-UniRule"/>
</dbReference>
<evidence type="ECO:0000256" key="12">
    <source>
        <dbReference type="ARBA" id="ARBA00025280"/>
    </source>
</evidence>
<evidence type="ECO:0000256" key="7">
    <source>
        <dbReference type="ARBA" id="ARBA00022832"/>
    </source>
</evidence>
<dbReference type="PRINTS" id="PR01070">
    <property type="entry name" value="ACCCTRFRASEB"/>
</dbReference>
<protein>
    <recommendedName>
        <fullName evidence="13">Acetyl-coenzyme A carboxylase carboxyl transferase subunit beta</fullName>
        <shortName evidence="13">ACCase subunit beta</shortName>
        <shortName evidence="13">Acetyl-CoA carboxylase carboxyltransferase subunit beta</shortName>
        <ecNumber evidence="13">2.1.3.15</ecNumber>
    </recommendedName>
</protein>
<evidence type="ECO:0000259" key="14">
    <source>
        <dbReference type="PROSITE" id="PS50980"/>
    </source>
</evidence>
<gene>
    <name evidence="13" type="primary">accD</name>
    <name evidence="15" type="ORF">ENG67_06035</name>
</gene>
<comment type="subcellular location">
    <subcellularLocation>
        <location evidence="1 13">Cytoplasm</location>
    </subcellularLocation>
</comment>
<dbReference type="NCBIfam" id="TIGR00515">
    <property type="entry name" value="accD"/>
    <property type="match status" value="1"/>
</dbReference>
<dbReference type="InterPro" id="IPR029045">
    <property type="entry name" value="ClpP/crotonase-like_dom_sf"/>
</dbReference>
<dbReference type="SUPFAM" id="SSF52096">
    <property type="entry name" value="ClpP/crotonase"/>
    <property type="match status" value="1"/>
</dbReference>
<dbReference type="PROSITE" id="PS50980">
    <property type="entry name" value="COA_CT_NTER"/>
    <property type="match status" value="1"/>
</dbReference>
<dbReference type="InterPro" id="IPR000438">
    <property type="entry name" value="Acetyl_CoA_COase_Trfase_b_su"/>
</dbReference>
<keyword evidence="4 13" id="KW-0479">Metal-binding</keyword>
<evidence type="ECO:0000256" key="4">
    <source>
        <dbReference type="ARBA" id="ARBA00022723"/>
    </source>
</evidence>
<comment type="function">
    <text evidence="12 13">Component of the acetyl coenzyme A carboxylase (ACC) complex. Biotin carboxylase (BC) catalyzes the carboxylation of biotin on its carrier protein (BCCP) and then the CO(2) group is transferred by the transcarboxylase to acetyl-CoA to form malonyl-CoA.</text>
</comment>
<keyword evidence="10 13" id="KW-0443">Lipid metabolism</keyword>
<evidence type="ECO:0000256" key="2">
    <source>
        <dbReference type="ARBA" id="ARBA00022516"/>
    </source>
</evidence>
<evidence type="ECO:0000256" key="6">
    <source>
        <dbReference type="ARBA" id="ARBA00022771"/>
    </source>
</evidence>
<comment type="cofactor">
    <cofactor evidence="13">
        <name>Zn(2+)</name>
        <dbReference type="ChEBI" id="CHEBI:29105"/>
    </cofactor>
    <text evidence="13">Binds 1 zinc ion per subunit.</text>
</comment>
<dbReference type="GO" id="GO:0006633">
    <property type="term" value="P:fatty acid biosynthetic process"/>
    <property type="evidence" value="ECO:0007669"/>
    <property type="project" value="UniProtKB-KW"/>
</dbReference>
<comment type="catalytic activity">
    <reaction evidence="13">
        <text>N(6)-carboxybiotinyl-L-lysyl-[protein] + acetyl-CoA = N(6)-biotinyl-L-lysyl-[protein] + malonyl-CoA</text>
        <dbReference type="Rhea" id="RHEA:54728"/>
        <dbReference type="Rhea" id="RHEA-COMP:10505"/>
        <dbReference type="Rhea" id="RHEA-COMP:10506"/>
        <dbReference type="ChEBI" id="CHEBI:57288"/>
        <dbReference type="ChEBI" id="CHEBI:57384"/>
        <dbReference type="ChEBI" id="CHEBI:83144"/>
        <dbReference type="ChEBI" id="CHEBI:83145"/>
        <dbReference type="EC" id="2.1.3.15"/>
    </reaction>
</comment>
<feature type="zinc finger region" description="C4-type" evidence="13">
    <location>
        <begin position="25"/>
        <end position="47"/>
    </location>
</feature>
<dbReference type="GO" id="GO:0016743">
    <property type="term" value="F:carboxyl- or carbamoyltransferase activity"/>
    <property type="evidence" value="ECO:0007669"/>
    <property type="project" value="UniProtKB-UniRule"/>
</dbReference>
<dbReference type="GO" id="GO:0003989">
    <property type="term" value="F:acetyl-CoA carboxylase activity"/>
    <property type="evidence" value="ECO:0007669"/>
    <property type="project" value="InterPro"/>
</dbReference>
<keyword evidence="2 13" id="KW-0444">Lipid biosynthesis</keyword>
<dbReference type="GO" id="GO:0009317">
    <property type="term" value="C:acetyl-CoA carboxylase complex"/>
    <property type="evidence" value="ECO:0007669"/>
    <property type="project" value="InterPro"/>
</dbReference>
<dbReference type="UniPathway" id="UPA00655">
    <property type="reaction ID" value="UER00711"/>
</dbReference>
<evidence type="ECO:0000256" key="3">
    <source>
        <dbReference type="ARBA" id="ARBA00022679"/>
    </source>
</evidence>
<dbReference type="EMBL" id="DRBW01000221">
    <property type="protein sequence ID" value="HDM90744.1"/>
    <property type="molecule type" value="Genomic_DNA"/>
</dbReference>
<dbReference type="Proteomes" id="UP000885931">
    <property type="component" value="Unassembled WGS sequence"/>
</dbReference>
<feature type="binding site" evidence="13">
    <location>
        <position position="25"/>
    </location>
    <ligand>
        <name>Zn(2+)</name>
        <dbReference type="ChEBI" id="CHEBI:29105"/>
    </ligand>
</feature>
<dbReference type="InterPro" id="IPR034733">
    <property type="entry name" value="AcCoA_carboxyl_beta"/>
</dbReference>
<evidence type="ECO:0000256" key="5">
    <source>
        <dbReference type="ARBA" id="ARBA00022741"/>
    </source>
</evidence>
<feature type="binding site" evidence="13">
    <location>
        <position position="47"/>
    </location>
    <ligand>
        <name>Zn(2+)</name>
        <dbReference type="ChEBI" id="CHEBI:29105"/>
    </ligand>
</feature>
<reference evidence="15" key="1">
    <citation type="journal article" date="2020" name="mSystems">
        <title>Genome- and Community-Level Interaction Insights into Carbon Utilization and Element Cycling Functions of Hydrothermarchaeota in Hydrothermal Sediment.</title>
        <authorList>
            <person name="Zhou Z."/>
            <person name="Liu Y."/>
            <person name="Xu W."/>
            <person name="Pan J."/>
            <person name="Luo Z.H."/>
            <person name="Li M."/>
        </authorList>
    </citation>
    <scope>NUCLEOTIDE SEQUENCE [LARGE SCALE GENOMIC DNA]</scope>
    <source>
        <strain evidence="15">HyVt-237</strain>
    </source>
</reference>
<evidence type="ECO:0000256" key="9">
    <source>
        <dbReference type="ARBA" id="ARBA00022840"/>
    </source>
</evidence>
<keyword evidence="8 13" id="KW-0862">Zinc</keyword>
<evidence type="ECO:0000256" key="11">
    <source>
        <dbReference type="ARBA" id="ARBA00023160"/>
    </source>
</evidence>
<dbReference type="PANTHER" id="PTHR42995">
    <property type="entry name" value="ACETYL-COENZYME A CARBOXYLASE CARBOXYL TRANSFERASE SUBUNIT BETA, CHLOROPLASTIC"/>
    <property type="match status" value="1"/>
</dbReference>
<name>A0A7C0XBP6_UNCW3</name>
<evidence type="ECO:0000256" key="13">
    <source>
        <dbReference type="HAMAP-Rule" id="MF_01395"/>
    </source>
</evidence>
<keyword evidence="9 13" id="KW-0067">ATP-binding</keyword>
<proteinExistence type="inferred from homology"/>
<organism evidence="15">
    <name type="scientific">candidate division WOR-3 bacterium</name>
    <dbReference type="NCBI Taxonomy" id="2052148"/>
    <lineage>
        <taxon>Bacteria</taxon>
        <taxon>Bacteria division WOR-3</taxon>
    </lineage>
</organism>
<comment type="similarity">
    <text evidence="13">Belongs to the AccD/PCCB family.</text>
</comment>
<dbReference type="AlphaFoldDB" id="A0A7C0XBP6"/>
<dbReference type="GO" id="GO:0005524">
    <property type="term" value="F:ATP binding"/>
    <property type="evidence" value="ECO:0007669"/>
    <property type="project" value="UniProtKB-KW"/>
</dbReference>
<dbReference type="GO" id="GO:0008270">
    <property type="term" value="F:zinc ion binding"/>
    <property type="evidence" value="ECO:0007669"/>
    <property type="project" value="UniProtKB-UniRule"/>
</dbReference>
<keyword evidence="6 13" id="KW-0863">Zinc-finger</keyword>
<comment type="pathway">
    <text evidence="13">Lipid metabolism; malonyl-CoA biosynthesis; malonyl-CoA from acetyl-CoA: step 1/1.</text>
</comment>
<keyword evidence="7 13" id="KW-0276">Fatty acid metabolism</keyword>
<keyword evidence="15" id="KW-0436">Ligase</keyword>
<comment type="caution">
    <text evidence="15">The sequence shown here is derived from an EMBL/GenBank/DDBJ whole genome shotgun (WGS) entry which is preliminary data.</text>
</comment>
<evidence type="ECO:0000256" key="8">
    <source>
        <dbReference type="ARBA" id="ARBA00022833"/>
    </source>
</evidence>
<dbReference type="InterPro" id="IPR011762">
    <property type="entry name" value="COA_CT_N"/>
</dbReference>
<dbReference type="EC" id="2.1.3.15" evidence="13"/>
<evidence type="ECO:0000256" key="10">
    <source>
        <dbReference type="ARBA" id="ARBA00023098"/>
    </source>
</evidence>
<keyword evidence="3 13" id="KW-0808">Transferase</keyword>
<dbReference type="Gene3D" id="3.90.226.10">
    <property type="entry name" value="2-enoyl-CoA Hydratase, Chain A, domain 1"/>
    <property type="match status" value="1"/>
</dbReference>